<dbReference type="AlphaFoldDB" id="A0A931CCD8"/>
<dbReference type="CDD" id="cd05374">
    <property type="entry name" value="17beta-HSD-like_SDR_c"/>
    <property type="match status" value="1"/>
</dbReference>
<dbReference type="PANTHER" id="PTHR44196:SF1">
    <property type="entry name" value="DEHYDROGENASE_REDUCTASE SDR FAMILY MEMBER 7B"/>
    <property type="match status" value="1"/>
</dbReference>
<dbReference type="InterPro" id="IPR002347">
    <property type="entry name" value="SDR_fam"/>
</dbReference>
<dbReference type="GO" id="GO:0016020">
    <property type="term" value="C:membrane"/>
    <property type="evidence" value="ECO:0007669"/>
    <property type="project" value="TreeGrafter"/>
</dbReference>
<evidence type="ECO:0000313" key="4">
    <source>
        <dbReference type="EMBL" id="MBG0567320.1"/>
    </source>
</evidence>
<dbReference type="Proteomes" id="UP000598146">
    <property type="component" value="Unassembled WGS sequence"/>
</dbReference>
<dbReference type="PANTHER" id="PTHR44196">
    <property type="entry name" value="DEHYDROGENASE/REDUCTASE SDR FAMILY MEMBER 7B"/>
    <property type="match status" value="1"/>
</dbReference>
<dbReference type="GO" id="GO:0016491">
    <property type="term" value="F:oxidoreductase activity"/>
    <property type="evidence" value="ECO:0007669"/>
    <property type="project" value="UniProtKB-KW"/>
</dbReference>
<dbReference type="InterPro" id="IPR036291">
    <property type="entry name" value="NAD(P)-bd_dom_sf"/>
</dbReference>
<evidence type="ECO:0000313" key="5">
    <source>
        <dbReference type="Proteomes" id="UP000598146"/>
    </source>
</evidence>
<proteinExistence type="inferred from homology"/>
<dbReference type="PRINTS" id="PR00081">
    <property type="entry name" value="GDHRDH"/>
</dbReference>
<evidence type="ECO:0000256" key="3">
    <source>
        <dbReference type="RuleBase" id="RU000363"/>
    </source>
</evidence>
<dbReference type="InterPro" id="IPR020904">
    <property type="entry name" value="Sc_DH/Rdtase_CS"/>
</dbReference>
<dbReference type="Pfam" id="PF00106">
    <property type="entry name" value="adh_short"/>
    <property type="match status" value="1"/>
</dbReference>
<keyword evidence="2" id="KW-0560">Oxidoreductase</keyword>
<comment type="similarity">
    <text evidence="1 3">Belongs to the short-chain dehydrogenases/reductases (SDR) family.</text>
</comment>
<dbReference type="Gene3D" id="3.40.50.720">
    <property type="entry name" value="NAD(P)-binding Rossmann-like Domain"/>
    <property type="match status" value="1"/>
</dbReference>
<gene>
    <name evidence="4" type="ORF">I4J89_38310</name>
</gene>
<dbReference type="PROSITE" id="PS00061">
    <property type="entry name" value="ADH_SHORT"/>
    <property type="match status" value="1"/>
</dbReference>
<organism evidence="4 5">
    <name type="scientific">Actinoplanes aureus</name>
    <dbReference type="NCBI Taxonomy" id="2792083"/>
    <lineage>
        <taxon>Bacteria</taxon>
        <taxon>Bacillati</taxon>
        <taxon>Actinomycetota</taxon>
        <taxon>Actinomycetes</taxon>
        <taxon>Micromonosporales</taxon>
        <taxon>Micromonosporaceae</taxon>
        <taxon>Actinoplanes</taxon>
    </lineage>
</organism>
<dbReference type="EMBL" id="JADQTO010000026">
    <property type="protein sequence ID" value="MBG0567320.1"/>
    <property type="molecule type" value="Genomic_DNA"/>
</dbReference>
<evidence type="ECO:0000256" key="1">
    <source>
        <dbReference type="ARBA" id="ARBA00006484"/>
    </source>
</evidence>
<evidence type="ECO:0000256" key="2">
    <source>
        <dbReference type="ARBA" id="ARBA00023002"/>
    </source>
</evidence>
<dbReference type="SUPFAM" id="SSF51735">
    <property type="entry name" value="NAD(P)-binding Rossmann-fold domains"/>
    <property type="match status" value="1"/>
</dbReference>
<dbReference type="RefSeq" id="WP_196419091.1">
    <property type="nucleotide sequence ID" value="NZ_JADQTO010000026.1"/>
</dbReference>
<dbReference type="PRINTS" id="PR00080">
    <property type="entry name" value="SDRFAMILY"/>
</dbReference>
<accession>A0A931CCD8</accession>
<comment type="caution">
    <text evidence="4">The sequence shown here is derived from an EMBL/GenBank/DDBJ whole genome shotgun (WGS) entry which is preliminary data.</text>
</comment>
<sequence>MERTALVTGASSGIGKATAAALAARGYRVIGTSRKPEALSADQRAPGVEYVALDLTDDASIEALAGRLARVDVLVNNAGESQSGPFEELPLDALRRLFQVNVLGPVRLAQLALPGMRERGYGRVVMIGSMLASFPLAYRSSYVATKAALKGFSNGARHEFSPYGVWLTTVEPGSIATGISERRTKYIGAGSPHRAEFEKMLAALDRNERAGVSAERVATTIVGAIEADRPKPRYAVGSNAPLVFTLRRLLPATLVEKVTHRKHDLPR</sequence>
<keyword evidence="5" id="KW-1185">Reference proteome</keyword>
<name>A0A931CCD8_9ACTN</name>
<protein>
    <submittedName>
        <fullName evidence="4">SDR family oxidoreductase</fullName>
    </submittedName>
</protein>
<reference evidence="4" key="1">
    <citation type="submission" date="2020-11" db="EMBL/GenBank/DDBJ databases">
        <title>Isolation and identification of active actinomycetes.</title>
        <authorList>
            <person name="Sun X."/>
        </authorList>
    </citation>
    <scope>NUCLEOTIDE SEQUENCE</scope>
    <source>
        <strain evidence="4">NEAU-A11</strain>
    </source>
</reference>